<dbReference type="AlphaFoldDB" id="A0AAD8XKF0"/>
<comment type="caution">
    <text evidence="2">The sequence shown here is derived from an EMBL/GenBank/DDBJ whole genome shotgun (WGS) entry which is preliminary data.</text>
</comment>
<feature type="signal peptide" evidence="1">
    <location>
        <begin position="1"/>
        <end position="18"/>
    </location>
</feature>
<name>A0AAD8XKF0_GLOAC</name>
<evidence type="ECO:0000256" key="1">
    <source>
        <dbReference type="SAM" id="SignalP"/>
    </source>
</evidence>
<dbReference type="EMBL" id="JAHMHS010000014">
    <property type="protein sequence ID" value="KAK1728997.1"/>
    <property type="molecule type" value="Genomic_DNA"/>
</dbReference>
<organism evidence="2 3">
    <name type="scientific">Glomerella acutata</name>
    <name type="common">Colletotrichum acutatum</name>
    <dbReference type="NCBI Taxonomy" id="27357"/>
    <lineage>
        <taxon>Eukaryota</taxon>
        <taxon>Fungi</taxon>
        <taxon>Dikarya</taxon>
        <taxon>Ascomycota</taxon>
        <taxon>Pezizomycotina</taxon>
        <taxon>Sordariomycetes</taxon>
        <taxon>Hypocreomycetidae</taxon>
        <taxon>Glomerellales</taxon>
        <taxon>Glomerellaceae</taxon>
        <taxon>Colletotrichum</taxon>
        <taxon>Colletotrichum acutatum species complex</taxon>
    </lineage>
</organism>
<keyword evidence="1" id="KW-0732">Signal</keyword>
<dbReference type="RefSeq" id="XP_060369052.1">
    <property type="nucleotide sequence ID" value="XM_060510170.1"/>
</dbReference>
<sequence>MGLTFRLCLCSLLCDGWSLVTQSSWAVSTAQLSLEDPWNFGPVDRTEADRQTRPRFKKSCYGMDDDLRGKVATPEATLSHASFMVGETMVHGSVSLYQSVRRRVQGAGAKKCSSEPEGVANLLGR</sequence>
<protein>
    <recommendedName>
        <fullName evidence="4">Secreted protein</fullName>
    </recommendedName>
</protein>
<evidence type="ECO:0000313" key="2">
    <source>
        <dbReference type="EMBL" id="KAK1728997.1"/>
    </source>
</evidence>
<dbReference type="Proteomes" id="UP001244207">
    <property type="component" value="Unassembled WGS sequence"/>
</dbReference>
<dbReference type="GeneID" id="85394069"/>
<reference evidence="2" key="1">
    <citation type="submission" date="2021-12" db="EMBL/GenBank/DDBJ databases">
        <title>Comparative genomics, transcriptomics and evolutionary studies reveal genomic signatures of adaptation to plant cell wall in hemibiotrophic fungi.</title>
        <authorList>
            <consortium name="DOE Joint Genome Institute"/>
            <person name="Baroncelli R."/>
            <person name="Diaz J.F."/>
            <person name="Benocci T."/>
            <person name="Peng M."/>
            <person name="Battaglia E."/>
            <person name="Haridas S."/>
            <person name="Andreopoulos W."/>
            <person name="Labutti K."/>
            <person name="Pangilinan J."/>
            <person name="Floch G.L."/>
            <person name="Makela M.R."/>
            <person name="Henrissat B."/>
            <person name="Grigoriev I.V."/>
            <person name="Crouch J.A."/>
            <person name="De Vries R.P."/>
            <person name="Sukno S.A."/>
            <person name="Thon M.R."/>
        </authorList>
    </citation>
    <scope>NUCLEOTIDE SEQUENCE</scope>
    <source>
        <strain evidence="2">CBS 112980</strain>
    </source>
</reference>
<evidence type="ECO:0000313" key="3">
    <source>
        <dbReference type="Proteomes" id="UP001244207"/>
    </source>
</evidence>
<feature type="chain" id="PRO_5041938991" description="Secreted protein" evidence="1">
    <location>
        <begin position="19"/>
        <end position="125"/>
    </location>
</feature>
<gene>
    <name evidence="2" type="ORF">BDZ83DRAFT_648330</name>
</gene>
<proteinExistence type="predicted"/>
<evidence type="ECO:0008006" key="4">
    <source>
        <dbReference type="Google" id="ProtNLM"/>
    </source>
</evidence>
<accession>A0AAD8XKF0</accession>
<keyword evidence="3" id="KW-1185">Reference proteome</keyword>